<evidence type="ECO:0000313" key="3">
    <source>
        <dbReference type="Proteomes" id="UP000295060"/>
    </source>
</evidence>
<feature type="compositionally biased region" description="Basic and acidic residues" evidence="1">
    <location>
        <begin position="228"/>
        <end position="238"/>
    </location>
</feature>
<evidence type="ECO:0008006" key="4">
    <source>
        <dbReference type="Google" id="ProtNLM"/>
    </source>
</evidence>
<organism evidence="2 3">
    <name type="scientific">Kribbella pratensis</name>
    <dbReference type="NCBI Taxonomy" id="2512112"/>
    <lineage>
        <taxon>Bacteria</taxon>
        <taxon>Bacillati</taxon>
        <taxon>Actinomycetota</taxon>
        <taxon>Actinomycetes</taxon>
        <taxon>Propionibacteriales</taxon>
        <taxon>Kribbellaceae</taxon>
        <taxon>Kribbella</taxon>
    </lineage>
</organism>
<keyword evidence="3" id="KW-1185">Reference proteome</keyword>
<feature type="region of interest" description="Disordered" evidence="1">
    <location>
        <begin position="173"/>
        <end position="238"/>
    </location>
</feature>
<name>A0ABY2FRK2_9ACTN</name>
<dbReference type="EMBL" id="SODU01000001">
    <property type="protein sequence ID" value="TDW95409.1"/>
    <property type="molecule type" value="Genomic_DNA"/>
</dbReference>
<dbReference type="RefSeq" id="WP_134128928.1">
    <property type="nucleotide sequence ID" value="NZ_SODU01000001.1"/>
</dbReference>
<feature type="compositionally biased region" description="Basic and acidic residues" evidence="1">
    <location>
        <begin position="194"/>
        <end position="219"/>
    </location>
</feature>
<comment type="caution">
    <text evidence="2">The sequence shown here is derived from an EMBL/GenBank/DDBJ whole genome shotgun (WGS) entry which is preliminary data.</text>
</comment>
<sequence length="306" mass="34221">MDTVEAAVELYGLEPEQFTAARNQFAMSARAAGAERTASAIMALRKPTITAWLVNQLVRTDPDGIHALTELGEELRQTYLSADAARRRELTRLRHELVSGLVRTARERAAGGRRVSAQTAERLIETLDAALVDSGAAQLLRTGQLTSGLRHVGFGIVDESGDPAQLAAVRPRVVRRSNPPDRAESRRITSRPGRTAERRTTVDRTLQDRRNAQRKRVDQAEEDYAAAEAEREQAERVLDAHQHRTADLEADLVRLNDQLEQTRETLRQVRKQTSRLQSAFNQAARNAAAIKKRRDTENQRLNKLDG</sequence>
<feature type="compositionally biased region" description="Basic and acidic residues" evidence="1">
    <location>
        <begin position="178"/>
        <end position="187"/>
    </location>
</feature>
<accession>A0ABY2FRK2</accession>
<evidence type="ECO:0000256" key="1">
    <source>
        <dbReference type="SAM" id="MobiDB-lite"/>
    </source>
</evidence>
<gene>
    <name evidence="2" type="ORF">EV137_2749</name>
</gene>
<dbReference type="Proteomes" id="UP000295060">
    <property type="component" value="Unassembled WGS sequence"/>
</dbReference>
<feature type="compositionally biased region" description="Basic and acidic residues" evidence="1">
    <location>
        <begin position="294"/>
        <end position="306"/>
    </location>
</feature>
<feature type="region of interest" description="Disordered" evidence="1">
    <location>
        <begin position="286"/>
        <end position="306"/>
    </location>
</feature>
<protein>
    <recommendedName>
        <fullName evidence="4">Transposase</fullName>
    </recommendedName>
</protein>
<proteinExistence type="predicted"/>
<reference evidence="2 3" key="1">
    <citation type="submission" date="2019-03" db="EMBL/GenBank/DDBJ databases">
        <title>Genomic Encyclopedia of Type Strains, Phase III (KMG-III): the genomes of soil and plant-associated and newly described type strains.</title>
        <authorList>
            <person name="Whitman W."/>
        </authorList>
    </citation>
    <scope>NUCLEOTIDE SEQUENCE [LARGE SCALE GENOMIC DNA]</scope>
    <source>
        <strain evidence="2 3">VKMAc-2574</strain>
    </source>
</reference>
<evidence type="ECO:0000313" key="2">
    <source>
        <dbReference type="EMBL" id="TDW95409.1"/>
    </source>
</evidence>